<organism evidence="2 3">
    <name type="scientific">Lentzea atacamensis</name>
    <dbReference type="NCBI Taxonomy" id="531938"/>
    <lineage>
        <taxon>Bacteria</taxon>
        <taxon>Bacillati</taxon>
        <taxon>Actinomycetota</taxon>
        <taxon>Actinomycetes</taxon>
        <taxon>Pseudonocardiales</taxon>
        <taxon>Pseudonocardiaceae</taxon>
        <taxon>Lentzea</taxon>
    </lineage>
</organism>
<evidence type="ECO:0008006" key="4">
    <source>
        <dbReference type="Google" id="ProtNLM"/>
    </source>
</evidence>
<protein>
    <recommendedName>
        <fullName evidence="4">Ig-like domain-containing protein</fullName>
    </recommendedName>
</protein>
<dbReference type="Proteomes" id="UP000246005">
    <property type="component" value="Unassembled WGS sequence"/>
</dbReference>
<sequence length="173" mass="17424">MVRSARIAAVHLTVAAVMSLFITPSAHAAVDQFCALNEVVTYSPPLTDTPQTVTFSVSGQLFNCTSSSAPTGSYAETGTAPNATCTSVLSAGSGTRVFKWTNTAIAPSTFSYNRTTNRVGGDIQVVAVGSISSGTFTPDPAKSVGVGAQPNPAACSTTGVSQLTAAGSLTIGI</sequence>
<name>A0A316HKS5_9PSEU</name>
<reference evidence="2 3" key="1">
    <citation type="submission" date="2018-05" db="EMBL/GenBank/DDBJ databases">
        <title>Genomic Encyclopedia of Type Strains, Phase IV (KMG-IV): sequencing the most valuable type-strain genomes for metagenomic binning, comparative biology and taxonomic classification.</title>
        <authorList>
            <person name="Goeker M."/>
        </authorList>
    </citation>
    <scope>NUCLEOTIDE SEQUENCE [LARGE SCALE GENOMIC DNA]</scope>
    <source>
        <strain evidence="2 3">DSM 45480</strain>
    </source>
</reference>
<dbReference type="AlphaFoldDB" id="A0A316HKS5"/>
<accession>A0A316HKS5</accession>
<comment type="caution">
    <text evidence="2">The sequence shown here is derived from an EMBL/GenBank/DDBJ whole genome shotgun (WGS) entry which is preliminary data.</text>
</comment>
<feature type="signal peptide" evidence="1">
    <location>
        <begin position="1"/>
        <end position="28"/>
    </location>
</feature>
<dbReference type="RefSeq" id="WP_146231863.1">
    <property type="nucleotide sequence ID" value="NZ_QGHB01000019.1"/>
</dbReference>
<gene>
    <name evidence="2" type="ORF">C8D88_1192</name>
</gene>
<evidence type="ECO:0000256" key="1">
    <source>
        <dbReference type="SAM" id="SignalP"/>
    </source>
</evidence>
<feature type="chain" id="PRO_5016363441" description="Ig-like domain-containing protein" evidence="1">
    <location>
        <begin position="29"/>
        <end position="173"/>
    </location>
</feature>
<evidence type="ECO:0000313" key="3">
    <source>
        <dbReference type="Proteomes" id="UP000246005"/>
    </source>
</evidence>
<proteinExistence type="predicted"/>
<dbReference type="EMBL" id="QGHB01000019">
    <property type="protein sequence ID" value="PWK81093.1"/>
    <property type="molecule type" value="Genomic_DNA"/>
</dbReference>
<evidence type="ECO:0000313" key="2">
    <source>
        <dbReference type="EMBL" id="PWK81093.1"/>
    </source>
</evidence>
<keyword evidence="1" id="KW-0732">Signal</keyword>